<dbReference type="AlphaFoldDB" id="A0A139A4B3"/>
<evidence type="ECO:0000256" key="1">
    <source>
        <dbReference type="SAM" id="MobiDB-lite"/>
    </source>
</evidence>
<reference evidence="2 3" key="1">
    <citation type="journal article" date="2015" name="Genome Biol. Evol.">
        <title>Phylogenomic analyses indicate that early fungi evolved digesting cell walls of algal ancestors of land plants.</title>
        <authorList>
            <person name="Chang Y."/>
            <person name="Wang S."/>
            <person name="Sekimoto S."/>
            <person name="Aerts A.L."/>
            <person name="Choi C."/>
            <person name="Clum A."/>
            <person name="LaButti K.M."/>
            <person name="Lindquist E.A."/>
            <person name="Yee Ngan C."/>
            <person name="Ohm R.A."/>
            <person name="Salamov A.A."/>
            <person name="Grigoriev I.V."/>
            <person name="Spatafora J.W."/>
            <person name="Berbee M.L."/>
        </authorList>
    </citation>
    <scope>NUCLEOTIDE SEQUENCE [LARGE SCALE GENOMIC DNA]</scope>
    <source>
        <strain evidence="2 3">JEL478</strain>
    </source>
</reference>
<accession>A0A139A4B3</accession>
<gene>
    <name evidence="2" type="ORF">M427DRAFT_60728</name>
</gene>
<evidence type="ECO:0000313" key="2">
    <source>
        <dbReference type="EMBL" id="KXS11315.1"/>
    </source>
</evidence>
<organism evidence="2 3">
    <name type="scientific">Gonapodya prolifera (strain JEL478)</name>
    <name type="common">Monoblepharis prolifera</name>
    <dbReference type="NCBI Taxonomy" id="1344416"/>
    <lineage>
        <taxon>Eukaryota</taxon>
        <taxon>Fungi</taxon>
        <taxon>Fungi incertae sedis</taxon>
        <taxon>Chytridiomycota</taxon>
        <taxon>Chytridiomycota incertae sedis</taxon>
        <taxon>Monoblepharidomycetes</taxon>
        <taxon>Monoblepharidales</taxon>
        <taxon>Gonapodyaceae</taxon>
        <taxon>Gonapodya</taxon>
    </lineage>
</organism>
<keyword evidence="3" id="KW-1185">Reference proteome</keyword>
<dbReference type="Gene3D" id="3.40.50.300">
    <property type="entry name" value="P-loop containing nucleotide triphosphate hydrolases"/>
    <property type="match status" value="1"/>
</dbReference>
<evidence type="ECO:0000313" key="3">
    <source>
        <dbReference type="Proteomes" id="UP000070544"/>
    </source>
</evidence>
<proteinExistence type="predicted"/>
<sequence length="129" mass="13854">MLATLGPAPTPSQSRAGESPLKADSREQAELSPASLSNARLNKIDELVHIWGTVCSNLSVFVLESSSGKSSLLEALTGITFPKARDMCTTFPTGMVMAPSLSFSAKVFLNPDPKNKMRQNNCSIGLERR</sequence>
<dbReference type="SUPFAM" id="SSF52540">
    <property type="entry name" value="P-loop containing nucleoside triphosphate hydrolases"/>
    <property type="match status" value="1"/>
</dbReference>
<dbReference type="EMBL" id="KQ965803">
    <property type="protein sequence ID" value="KXS11315.1"/>
    <property type="molecule type" value="Genomic_DNA"/>
</dbReference>
<dbReference type="STRING" id="1344416.A0A139A4B3"/>
<dbReference type="Proteomes" id="UP000070544">
    <property type="component" value="Unassembled WGS sequence"/>
</dbReference>
<feature type="region of interest" description="Disordered" evidence="1">
    <location>
        <begin position="1"/>
        <end position="35"/>
    </location>
</feature>
<protein>
    <recommendedName>
        <fullName evidence="4">Dynamin-type G domain-containing protein</fullName>
    </recommendedName>
</protein>
<dbReference type="InterPro" id="IPR027417">
    <property type="entry name" value="P-loop_NTPase"/>
</dbReference>
<name>A0A139A4B3_GONPJ</name>
<evidence type="ECO:0008006" key="4">
    <source>
        <dbReference type="Google" id="ProtNLM"/>
    </source>
</evidence>
<dbReference type="OrthoDB" id="5061070at2759"/>